<dbReference type="EMBL" id="AEIJ01000257">
    <property type="status" value="NOT_ANNOTATED_CDS"/>
    <property type="molecule type" value="Genomic_DNA"/>
</dbReference>
<accession>U5H5W7</accession>
<protein>
    <recommendedName>
        <fullName evidence="5">TNFR-Cys domain-containing protein</fullName>
    </recommendedName>
</protein>
<evidence type="ECO:0000313" key="2">
    <source>
        <dbReference type="EMBL" id="KDE07106.1"/>
    </source>
</evidence>
<proteinExistence type="predicted"/>
<reference evidence="2 4" key="3">
    <citation type="journal article" date="2015" name="BMC Genomics">
        <title>Sex and parasites: genomic and transcriptomic analysis of Microbotryum lychnidis-dioicae, the biotrophic and plant-castrating anther smut fungus.</title>
        <authorList>
            <person name="Perlin M.H."/>
            <person name="Amselem J."/>
            <person name="Fontanillas E."/>
            <person name="Toh S.S."/>
            <person name="Chen Z."/>
            <person name="Goldberg J."/>
            <person name="Duplessis S."/>
            <person name="Henrissat B."/>
            <person name="Young S."/>
            <person name="Zeng Q."/>
            <person name="Aguileta G."/>
            <person name="Petit E."/>
            <person name="Badouin H."/>
            <person name="Andrews J."/>
            <person name="Razeeq D."/>
            <person name="Gabaldon T."/>
            <person name="Quesneville H."/>
            <person name="Giraud T."/>
            <person name="Hood M.E."/>
            <person name="Schultz D.J."/>
            <person name="Cuomo C.A."/>
        </authorList>
    </citation>
    <scope>NUCLEOTIDE SEQUENCE [LARGE SCALE GENOMIC DNA]</scope>
    <source>
        <strain evidence="2">P1A1 Lamole</strain>
        <strain evidence="4">p1A1 Lamole</strain>
    </source>
</reference>
<sequence>MLMLSSAVASVLAVVSLTSVADAAAIHAPQGRSIQRRQKITTCRGTGQYPLPQNKACKPCSWKFPGASTCTATAALRCATGSLSNGACVTTCPASTFNNNNVCAACTSKFPGAATCSFSAATKCNTGFLSAGKCASVCPTGFVNAPSTRTCVTCNRFDNLAATCTAGKIATCNSGAYLKLNSGQNNCIACTSVNSFATTCTSATVVTACTAPYTVSADKKSCVLGSAWSYYLASSIPDVSYDSNVQTPIICGRGAVSKGSQVAVFDTSSLTCFSTSSSATTAVPKLTWDADSTVMVLGSCKTNNALVPSAKTRCRDVTLTASSCTLTADKSACSTLLTSCTGLQFRNLNGVCQNCASTYQDSLTCDLFNGATTCIDGDFLNNGTCSSCSTFDPNAASCAANGTVSDCNNGWVLSDNACVVDTSAPASAVDTAWSYYPDSMVASLSVLNTDSADQYDCAEAIYASNLTMGAFDPVEGNCYAANATDPILSSITDVDGASVFVLETCAANQASVPTEQGNACYDLTLDDQSCQVNGMPCS</sequence>
<dbReference type="InParanoid" id="U5H5W7"/>
<dbReference type="SUPFAM" id="SSF57184">
    <property type="entry name" value="Growth factor receptor domain"/>
    <property type="match status" value="2"/>
</dbReference>
<keyword evidence="4" id="KW-1185">Reference proteome</keyword>
<dbReference type="EnsemblFungi" id="MVLG_02676T0">
    <property type="protein sequence ID" value="MVLG_02676T0"/>
    <property type="gene ID" value="MVLG_02676"/>
</dbReference>
<feature type="signal peptide" evidence="1">
    <location>
        <begin position="1"/>
        <end position="23"/>
    </location>
</feature>
<reference evidence="2" key="2">
    <citation type="submission" date="2010-11" db="EMBL/GenBank/DDBJ databases">
        <authorList>
            <consortium name="The Broad Institute Genome Sequencing Platform"/>
            <person name="Earl A."/>
            <person name="Ward D."/>
            <person name="Feldgarden M."/>
            <person name="Gevers D."/>
            <person name="Butler R."/>
            <person name="Young S.K."/>
            <person name="Zeng Q."/>
            <person name="Gargeya S."/>
            <person name="Fitzgerald M."/>
            <person name="Haas B."/>
            <person name="Abouelleil A."/>
            <person name="Alvarado L."/>
            <person name="Arachchi H.M."/>
            <person name="Berlin A."/>
            <person name="Brown A."/>
            <person name="Chapman S.B."/>
            <person name="Chen Z."/>
            <person name="Dunbar C."/>
            <person name="Freedman E."/>
            <person name="Gearin G."/>
            <person name="Gellesch M."/>
            <person name="Goldberg J."/>
            <person name="Griggs A."/>
            <person name="Gujja S."/>
            <person name="Heilman E."/>
            <person name="Heiman D."/>
            <person name="Howarth C."/>
            <person name="Larson L."/>
            <person name="Lui A."/>
            <person name="MacDonald P.J.P."/>
            <person name="Mehta T."/>
            <person name="Montmayeur A."/>
            <person name="Murphy C."/>
            <person name="Neiman D."/>
            <person name="Pearson M."/>
            <person name="Priest M."/>
            <person name="Roberts A."/>
            <person name="Saif S."/>
            <person name="Shea T."/>
            <person name="Shenoy N."/>
            <person name="Sisk P."/>
            <person name="Stolte C."/>
            <person name="Sykes S."/>
            <person name="White J."/>
            <person name="Yandava C."/>
            <person name="Wortman J."/>
            <person name="Nusbaum C."/>
            <person name="Birren B."/>
        </authorList>
    </citation>
    <scope>NUCLEOTIDE SEQUENCE</scope>
    <source>
        <strain evidence="2">P1A1 Lamole</strain>
    </source>
</reference>
<evidence type="ECO:0000313" key="3">
    <source>
        <dbReference type="EnsemblFungi" id="MVLG_02676T0"/>
    </source>
</evidence>
<reference evidence="4" key="1">
    <citation type="submission" date="2010-11" db="EMBL/GenBank/DDBJ databases">
        <title>The genome sequence of Microbotryum violaceum strain p1A1 Lamole.</title>
        <authorList>
            <person name="Cuomo C."/>
            <person name="Perlin M."/>
            <person name="Young S.K."/>
            <person name="Zeng Q."/>
            <person name="Gargeya S."/>
            <person name="Alvarado L."/>
            <person name="Berlin A."/>
            <person name="Chapman S.B."/>
            <person name="Chen Z."/>
            <person name="Freedman E."/>
            <person name="Gellesch M."/>
            <person name="Goldberg J."/>
            <person name="Griggs A."/>
            <person name="Gujja S."/>
            <person name="Heilman E."/>
            <person name="Heiman D."/>
            <person name="Howarth C."/>
            <person name="Mehta T."/>
            <person name="Neiman D."/>
            <person name="Pearson M."/>
            <person name="Roberts A."/>
            <person name="Saif S."/>
            <person name="Shea T."/>
            <person name="Shenoy N."/>
            <person name="Sisk P."/>
            <person name="Stolte C."/>
            <person name="Sykes S."/>
            <person name="White J."/>
            <person name="Yandava C."/>
            <person name="Haas B."/>
            <person name="Nusbaum C."/>
            <person name="Birren B."/>
        </authorList>
    </citation>
    <scope>NUCLEOTIDE SEQUENCE [LARGE SCALE GENOMIC DNA]</scope>
    <source>
        <strain evidence="4">p1A1 Lamole</strain>
    </source>
</reference>
<dbReference type="OrthoDB" id="2533337at2759"/>
<dbReference type="HOGENOM" id="CLU_518950_0_0_1"/>
<gene>
    <name evidence="2" type="ORF">MVLG_02676</name>
</gene>
<dbReference type="STRING" id="683840.U5H5W7"/>
<feature type="chain" id="PRO_5009724442" description="TNFR-Cys domain-containing protein" evidence="1">
    <location>
        <begin position="24"/>
        <end position="538"/>
    </location>
</feature>
<evidence type="ECO:0008006" key="5">
    <source>
        <dbReference type="Google" id="ProtNLM"/>
    </source>
</evidence>
<name>U5H5W7_USTV1</name>
<dbReference type="AlphaFoldDB" id="U5H5W7"/>
<reference evidence="3" key="4">
    <citation type="submission" date="2015-06" db="UniProtKB">
        <authorList>
            <consortium name="EnsemblFungi"/>
        </authorList>
    </citation>
    <scope>IDENTIFICATION</scope>
</reference>
<evidence type="ECO:0000313" key="4">
    <source>
        <dbReference type="Proteomes" id="UP000017200"/>
    </source>
</evidence>
<dbReference type="InterPro" id="IPR009030">
    <property type="entry name" value="Growth_fac_rcpt_cys_sf"/>
</dbReference>
<organism evidence="2">
    <name type="scientific">Microbotryum lychnidis-dioicae (strain p1A1 Lamole / MvSl-1064)</name>
    <name type="common">Anther smut fungus</name>
    <dbReference type="NCBI Taxonomy" id="683840"/>
    <lineage>
        <taxon>Eukaryota</taxon>
        <taxon>Fungi</taxon>
        <taxon>Dikarya</taxon>
        <taxon>Basidiomycota</taxon>
        <taxon>Pucciniomycotina</taxon>
        <taxon>Microbotryomycetes</taxon>
        <taxon>Microbotryales</taxon>
        <taxon>Microbotryaceae</taxon>
        <taxon>Microbotryum</taxon>
    </lineage>
</organism>
<dbReference type="EMBL" id="GL541663">
    <property type="protein sequence ID" value="KDE07106.1"/>
    <property type="molecule type" value="Genomic_DNA"/>
</dbReference>
<evidence type="ECO:0000256" key="1">
    <source>
        <dbReference type="SAM" id="SignalP"/>
    </source>
</evidence>
<dbReference type="Gene3D" id="2.10.220.10">
    <property type="entry name" value="Hormone Receptor, Insulin-like Growth Factor Receptor 1, Chain A, domain 2"/>
    <property type="match status" value="1"/>
</dbReference>
<dbReference type="Proteomes" id="UP000017200">
    <property type="component" value="Unassembled WGS sequence"/>
</dbReference>
<keyword evidence="1" id="KW-0732">Signal</keyword>